<evidence type="ECO:0000313" key="2">
    <source>
        <dbReference type="EMBL" id="CAD7665022.1"/>
    </source>
</evidence>
<dbReference type="InterPro" id="IPR001849">
    <property type="entry name" value="PH_domain"/>
</dbReference>
<evidence type="ECO:0000313" key="3">
    <source>
        <dbReference type="Proteomes" id="UP000728032"/>
    </source>
</evidence>
<dbReference type="GO" id="GO:0051209">
    <property type="term" value="P:release of sequestered calcium ion into cytosol"/>
    <property type="evidence" value="ECO:0007669"/>
    <property type="project" value="TreeGrafter"/>
</dbReference>
<dbReference type="FunFam" id="2.30.29.30:FF:000025">
    <property type="entry name" value="Phosphoinositide phospholipase C"/>
    <property type="match status" value="1"/>
</dbReference>
<dbReference type="GO" id="GO:0004435">
    <property type="term" value="F:phosphatidylinositol-4,5-bisphosphate phospholipase C activity"/>
    <property type="evidence" value="ECO:0007669"/>
    <property type="project" value="TreeGrafter"/>
</dbReference>
<dbReference type="InterPro" id="IPR001192">
    <property type="entry name" value="PI-PLC_fam"/>
</dbReference>
<feature type="non-terminal residue" evidence="2">
    <location>
        <position position="1"/>
    </location>
</feature>
<name>A0A7R9MRT6_9ACAR</name>
<proteinExistence type="predicted"/>
<dbReference type="PANTHER" id="PTHR10336">
    <property type="entry name" value="PHOSPHOINOSITIDE-SPECIFIC PHOSPHOLIPASE C FAMILY PROTEIN"/>
    <property type="match status" value="1"/>
</dbReference>
<dbReference type="AlphaFoldDB" id="A0A7R9MRT6"/>
<dbReference type="GO" id="GO:0032228">
    <property type="term" value="P:regulation of synaptic transmission, GABAergic"/>
    <property type="evidence" value="ECO:0007669"/>
    <property type="project" value="TreeGrafter"/>
</dbReference>
<dbReference type="PROSITE" id="PS50003">
    <property type="entry name" value="PH_DOMAIN"/>
    <property type="match status" value="1"/>
</dbReference>
<dbReference type="Pfam" id="PF16457">
    <property type="entry name" value="PH_12"/>
    <property type="match status" value="1"/>
</dbReference>
<dbReference type="SMART" id="SM00233">
    <property type="entry name" value="PH"/>
    <property type="match status" value="1"/>
</dbReference>
<feature type="domain" description="PH" evidence="1">
    <location>
        <begin position="1"/>
        <end position="109"/>
    </location>
</feature>
<dbReference type="OrthoDB" id="269822at2759"/>
<reference evidence="2" key="1">
    <citation type="submission" date="2020-11" db="EMBL/GenBank/DDBJ databases">
        <authorList>
            <person name="Tran Van P."/>
        </authorList>
    </citation>
    <scope>NUCLEOTIDE SEQUENCE</scope>
</reference>
<dbReference type="GO" id="GO:0007214">
    <property type="term" value="P:gamma-aminobutyric acid signaling pathway"/>
    <property type="evidence" value="ECO:0007669"/>
    <property type="project" value="TreeGrafter"/>
</dbReference>
<organism evidence="2">
    <name type="scientific">Oppiella nova</name>
    <dbReference type="NCBI Taxonomy" id="334625"/>
    <lineage>
        <taxon>Eukaryota</taxon>
        <taxon>Metazoa</taxon>
        <taxon>Ecdysozoa</taxon>
        <taxon>Arthropoda</taxon>
        <taxon>Chelicerata</taxon>
        <taxon>Arachnida</taxon>
        <taxon>Acari</taxon>
        <taxon>Acariformes</taxon>
        <taxon>Sarcoptiformes</taxon>
        <taxon>Oribatida</taxon>
        <taxon>Brachypylina</taxon>
        <taxon>Oppioidea</taxon>
        <taxon>Oppiidae</taxon>
        <taxon>Oppiella</taxon>
    </lineage>
</organism>
<keyword evidence="3" id="KW-1185">Reference proteome</keyword>
<dbReference type="GO" id="GO:0048015">
    <property type="term" value="P:phosphatidylinositol-mediated signaling"/>
    <property type="evidence" value="ECO:0007669"/>
    <property type="project" value="TreeGrafter"/>
</dbReference>
<dbReference type="CDD" id="cd13364">
    <property type="entry name" value="PH_PLC_eta"/>
    <property type="match status" value="1"/>
</dbReference>
<sequence length="112" mass="12709">MINGSTLIKVKASSRQYRRFFTLEEDLTAVRWLPSSKKSSKARLSIRSIREVRPGKNTEVMKNKEIAGTYSEDCIFSVIHSDEFESLDLIALSPEEANIWVTGLNFLIGVNK</sequence>
<dbReference type="Proteomes" id="UP000728032">
    <property type="component" value="Unassembled WGS sequence"/>
</dbReference>
<dbReference type="InterPro" id="IPR011993">
    <property type="entry name" value="PH-like_dom_sf"/>
</dbReference>
<dbReference type="SUPFAM" id="SSF50729">
    <property type="entry name" value="PH domain-like"/>
    <property type="match status" value="1"/>
</dbReference>
<protein>
    <recommendedName>
        <fullName evidence="1">PH domain-containing protein</fullName>
    </recommendedName>
</protein>
<evidence type="ECO:0000259" key="1">
    <source>
        <dbReference type="PROSITE" id="PS50003"/>
    </source>
</evidence>
<gene>
    <name evidence="2" type="ORF">ONB1V03_LOCUS21580</name>
</gene>
<dbReference type="GO" id="GO:0046488">
    <property type="term" value="P:phosphatidylinositol metabolic process"/>
    <property type="evidence" value="ECO:0007669"/>
    <property type="project" value="TreeGrafter"/>
</dbReference>
<accession>A0A7R9MRT6</accession>
<dbReference type="Gene3D" id="2.30.29.30">
    <property type="entry name" value="Pleckstrin-homology domain (PH domain)/Phosphotyrosine-binding domain (PTB)"/>
    <property type="match status" value="1"/>
</dbReference>
<dbReference type="PANTHER" id="PTHR10336:SF196">
    <property type="entry name" value="PHOSPHOINOSITIDE PHOSPHOLIPASE C"/>
    <property type="match status" value="1"/>
</dbReference>
<dbReference type="EMBL" id="OC957574">
    <property type="protein sequence ID" value="CAD7665022.1"/>
    <property type="molecule type" value="Genomic_DNA"/>
</dbReference>
<dbReference type="EMBL" id="CAJPVJ010042749">
    <property type="protein sequence ID" value="CAG2182159.1"/>
    <property type="molecule type" value="Genomic_DNA"/>
</dbReference>